<feature type="signal peptide" evidence="2">
    <location>
        <begin position="1"/>
        <end position="21"/>
    </location>
</feature>
<dbReference type="InterPro" id="IPR021485">
    <property type="entry name" value="DUF3138"/>
</dbReference>
<dbReference type="EMBL" id="JACEZU010000012">
    <property type="protein sequence ID" value="MBA5689727.1"/>
    <property type="molecule type" value="Genomic_DNA"/>
</dbReference>
<evidence type="ECO:0000313" key="4">
    <source>
        <dbReference type="Proteomes" id="UP000573499"/>
    </source>
</evidence>
<accession>A0A7W2FDP9</accession>
<proteinExistence type="predicted"/>
<organism evidence="3 4">
    <name type="scientific">Rugamonas apoptosis</name>
    <dbReference type="NCBI Taxonomy" id="2758570"/>
    <lineage>
        <taxon>Bacteria</taxon>
        <taxon>Pseudomonadati</taxon>
        <taxon>Pseudomonadota</taxon>
        <taxon>Betaproteobacteria</taxon>
        <taxon>Burkholderiales</taxon>
        <taxon>Oxalobacteraceae</taxon>
        <taxon>Telluria group</taxon>
        <taxon>Rugamonas</taxon>
    </lineage>
</organism>
<reference evidence="3 4" key="1">
    <citation type="submission" date="2020-07" db="EMBL/GenBank/DDBJ databases">
        <title>Novel species isolated from subtropical streams in China.</title>
        <authorList>
            <person name="Lu H."/>
        </authorList>
    </citation>
    <scope>NUCLEOTIDE SEQUENCE [LARGE SCALE GENOMIC DNA]</scope>
    <source>
        <strain evidence="3 4">LX47W</strain>
    </source>
</reference>
<feature type="chain" id="PRO_5031500730" evidence="2">
    <location>
        <begin position="22"/>
        <end position="490"/>
    </location>
</feature>
<sequence length="490" mass="53278">MHLMKKIVVAIAVAYPAIAMADSTKDLKAELEALKAHVKQLEAMIEKVSTQTVQANTQAKEASAQAAQASSKAEQAAASAGKAAENTVDVAEFNRIRIKTEAMEDAQEANGFKAVKISGYVDPTYLYNRNAKTSSFMFFNNNSSVNGSGESFGYDNTFFGSGMLNFEKELEGGTKLKLTMMPSKSAGAGYNFGSLVHEASFMVPLGDLNTRFIGGQIPDWTGYEMIPSNLNKLITHNLLFDFSAANFYTGAGMEVVRGQWDSKFIVGNLNSAKIDVARRNTPGLFYRVDYAKGEFNGFGFSGIHAGFDDHTQFGRLDLMEVDGYFTRGDWNLQGQLGYGRQKATATNGYTADAMHWWGLSGLVSYKITPRLESIARFDYINNKRNGGGVFGSTYGGTCLDATGADANCPDGRNGFGSSMSFDGSNWVVADPTQGTNRSALSLGLNYALMPGVNLKGEYRYDRSTGNVFKTADDQYRRDNHVIGVSTLISF</sequence>
<keyword evidence="1" id="KW-0175">Coiled coil</keyword>
<keyword evidence="4" id="KW-1185">Reference proteome</keyword>
<dbReference type="Proteomes" id="UP000573499">
    <property type="component" value="Unassembled WGS sequence"/>
</dbReference>
<dbReference type="Pfam" id="PF11336">
    <property type="entry name" value="DUF3138"/>
    <property type="match status" value="2"/>
</dbReference>
<evidence type="ECO:0000256" key="1">
    <source>
        <dbReference type="SAM" id="Coils"/>
    </source>
</evidence>
<protein>
    <submittedName>
        <fullName evidence="3">DUF3138 family protein</fullName>
    </submittedName>
</protein>
<dbReference type="SUPFAM" id="SSF56935">
    <property type="entry name" value="Porins"/>
    <property type="match status" value="1"/>
</dbReference>
<feature type="coiled-coil region" evidence="1">
    <location>
        <begin position="24"/>
        <end position="79"/>
    </location>
</feature>
<name>A0A7W2FDP9_9BURK</name>
<comment type="caution">
    <text evidence="3">The sequence shown here is derived from an EMBL/GenBank/DDBJ whole genome shotgun (WGS) entry which is preliminary data.</text>
</comment>
<gene>
    <name evidence="3" type="ORF">H3H39_22020</name>
</gene>
<dbReference type="RefSeq" id="WP_182156522.1">
    <property type="nucleotide sequence ID" value="NZ_JACEZU010000012.1"/>
</dbReference>
<evidence type="ECO:0000313" key="3">
    <source>
        <dbReference type="EMBL" id="MBA5689727.1"/>
    </source>
</evidence>
<evidence type="ECO:0000256" key="2">
    <source>
        <dbReference type="SAM" id="SignalP"/>
    </source>
</evidence>
<keyword evidence="2" id="KW-0732">Signal</keyword>
<dbReference type="AlphaFoldDB" id="A0A7W2FDP9"/>